<reference evidence="2" key="1">
    <citation type="journal article" date="2020" name="J Insects Food Feed">
        <title>The yellow mealworm (Tenebrio molitor) genome: a resource for the emerging insects as food and feed industry.</title>
        <authorList>
            <person name="Eriksson T."/>
            <person name="Andere A."/>
            <person name="Kelstrup H."/>
            <person name="Emery V."/>
            <person name="Picard C."/>
        </authorList>
    </citation>
    <scope>NUCLEOTIDE SEQUENCE</scope>
    <source>
        <strain evidence="2">Stoneville</strain>
        <tissue evidence="2">Whole head</tissue>
    </source>
</reference>
<organism evidence="2 3">
    <name type="scientific">Tenebrio molitor</name>
    <name type="common">Yellow mealworm beetle</name>
    <dbReference type="NCBI Taxonomy" id="7067"/>
    <lineage>
        <taxon>Eukaryota</taxon>
        <taxon>Metazoa</taxon>
        <taxon>Ecdysozoa</taxon>
        <taxon>Arthropoda</taxon>
        <taxon>Hexapoda</taxon>
        <taxon>Insecta</taxon>
        <taxon>Pterygota</taxon>
        <taxon>Neoptera</taxon>
        <taxon>Endopterygota</taxon>
        <taxon>Coleoptera</taxon>
        <taxon>Polyphaga</taxon>
        <taxon>Cucujiformia</taxon>
        <taxon>Tenebrionidae</taxon>
        <taxon>Tenebrio</taxon>
    </lineage>
</organism>
<dbReference type="PANTHER" id="PTHR10174:SF234">
    <property type="entry name" value="SD01558P"/>
    <property type="match status" value="1"/>
</dbReference>
<feature type="domain" description="CRAL-TRIO" evidence="1">
    <location>
        <begin position="411"/>
        <end position="575"/>
    </location>
</feature>
<sequence length="601" mass="69912">MTEKEIYDALDCGEPPQELLEWAKENLGEDPETKCQIISDFRDMIYARGECTPHRTDDAFLLRFLRARHFIIERAHRLLVNYYDFREVNPQYCQNIDLTTLKKIGADQVILVPPYRDGNGRRMMQYRIGSWDPEKHSLDEMFQATIATVEMALIEPRAQILGGICLFDLAGLSMQQAWYMTPNVAHKMVQIMVTSFPIRIHALHIVNQSYVFDIIFNIFKPFLNDSMKERIFFHGDNMESLHKHVDPKYLPERYGGIHPDYNYEYWVEICRQNKQVFLFTFTKMPTDVEIKWELDLREASEELLEWAKENIREDPNTKCQMISDLRDMIYCLAFKTLAPWCKEAIDFINVIGERLIAESGDSKSKKFLFERISLAIQRGNAASIWGTFPDSALLSEIFVSEENSTFIEGVGLDQLERAGGPDFISVPPYLDQDGKRILLYKLGNWDPTSFTVDDVFRATLLILELAILEERAQMKGGVCIVDCQNISMQHALCLTPSLAQKLLQMAVATHPMKLQSLHIINHSWAFEILFNIFRPLLHEKMKERLFFHNDLESLHKHVNPKCLPEIYGGMQPHHSYEDWVEGFRKNKDIMKELKSLGYKTS</sequence>
<dbReference type="SUPFAM" id="SSF46938">
    <property type="entry name" value="CRAL/TRIO N-terminal domain"/>
    <property type="match status" value="1"/>
</dbReference>
<evidence type="ECO:0000313" key="3">
    <source>
        <dbReference type="Proteomes" id="UP000719412"/>
    </source>
</evidence>
<dbReference type="InterPro" id="IPR011074">
    <property type="entry name" value="CRAL/TRIO_N_dom"/>
</dbReference>
<dbReference type="Gene3D" id="1.10.8.20">
    <property type="entry name" value="N-terminal domain of phosphatidylinositol transfer protein sec14p"/>
    <property type="match status" value="1"/>
</dbReference>
<dbReference type="AlphaFoldDB" id="A0A8J6LCA4"/>
<dbReference type="Gene3D" id="3.40.525.10">
    <property type="entry name" value="CRAL-TRIO lipid binding domain"/>
    <property type="match status" value="2"/>
</dbReference>
<dbReference type="SMART" id="SM01100">
    <property type="entry name" value="CRAL_TRIO_N"/>
    <property type="match status" value="1"/>
</dbReference>
<comment type="caution">
    <text evidence="2">The sequence shown here is derived from an EMBL/GenBank/DDBJ whole genome shotgun (WGS) entry which is preliminary data.</text>
</comment>
<name>A0A8J6LCA4_TENMO</name>
<accession>A0A8J6LCA4</accession>
<proteinExistence type="predicted"/>
<feature type="domain" description="CRAL-TRIO" evidence="1">
    <location>
        <begin position="97"/>
        <end position="262"/>
    </location>
</feature>
<dbReference type="Proteomes" id="UP000719412">
    <property type="component" value="Unassembled WGS sequence"/>
</dbReference>
<dbReference type="EMBL" id="JABDTM020023331">
    <property type="protein sequence ID" value="KAH0815255.1"/>
    <property type="molecule type" value="Genomic_DNA"/>
</dbReference>
<dbReference type="Pfam" id="PF00650">
    <property type="entry name" value="CRAL_TRIO"/>
    <property type="match status" value="2"/>
</dbReference>
<dbReference type="Gene3D" id="1.20.5.1200">
    <property type="entry name" value="Alpha-tocopherol transfer"/>
    <property type="match status" value="2"/>
</dbReference>
<evidence type="ECO:0000259" key="1">
    <source>
        <dbReference type="PROSITE" id="PS50191"/>
    </source>
</evidence>
<dbReference type="InterPro" id="IPR036865">
    <property type="entry name" value="CRAL-TRIO_dom_sf"/>
</dbReference>
<dbReference type="GO" id="GO:0016020">
    <property type="term" value="C:membrane"/>
    <property type="evidence" value="ECO:0007669"/>
    <property type="project" value="TreeGrafter"/>
</dbReference>
<dbReference type="Pfam" id="PF03765">
    <property type="entry name" value="CRAL_TRIO_N"/>
    <property type="match status" value="1"/>
</dbReference>
<dbReference type="GO" id="GO:1902936">
    <property type="term" value="F:phosphatidylinositol bisphosphate binding"/>
    <property type="evidence" value="ECO:0007669"/>
    <property type="project" value="TreeGrafter"/>
</dbReference>
<keyword evidence="3" id="KW-1185">Reference proteome</keyword>
<dbReference type="PROSITE" id="PS50191">
    <property type="entry name" value="CRAL_TRIO"/>
    <property type="match status" value="2"/>
</dbReference>
<dbReference type="InterPro" id="IPR001251">
    <property type="entry name" value="CRAL-TRIO_dom"/>
</dbReference>
<dbReference type="PANTHER" id="PTHR10174">
    <property type="entry name" value="ALPHA-TOCOPHEROL TRANSFER PROTEIN-RELATED"/>
    <property type="match status" value="1"/>
</dbReference>
<evidence type="ECO:0000313" key="2">
    <source>
        <dbReference type="EMBL" id="KAH0815255.1"/>
    </source>
</evidence>
<gene>
    <name evidence="2" type="ORF">GEV33_007536</name>
</gene>
<dbReference type="PRINTS" id="PR00180">
    <property type="entry name" value="CRETINALDHBP"/>
</dbReference>
<dbReference type="SMART" id="SM00516">
    <property type="entry name" value="SEC14"/>
    <property type="match status" value="2"/>
</dbReference>
<protein>
    <recommendedName>
        <fullName evidence="1">CRAL-TRIO domain-containing protein</fullName>
    </recommendedName>
</protein>
<dbReference type="InterPro" id="IPR036273">
    <property type="entry name" value="CRAL/TRIO_N_dom_sf"/>
</dbReference>
<reference evidence="2" key="2">
    <citation type="submission" date="2021-08" db="EMBL/GenBank/DDBJ databases">
        <authorList>
            <person name="Eriksson T."/>
        </authorList>
    </citation>
    <scope>NUCLEOTIDE SEQUENCE</scope>
    <source>
        <strain evidence="2">Stoneville</strain>
        <tissue evidence="2">Whole head</tissue>
    </source>
</reference>
<dbReference type="SUPFAM" id="SSF52087">
    <property type="entry name" value="CRAL/TRIO domain"/>
    <property type="match status" value="2"/>
</dbReference>
<dbReference type="CDD" id="cd00170">
    <property type="entry name" value="SEC14"/>
    <property type="match status" value="2"/>
</dbReference>